<keyword evidence="10" id="KW-0997">Cell inner membrane</keyword>
<feature type="transmembrane region" description="Helical" evidence="10">
    <location>
        <begin position="68"/>
        <end position="86"/>
    </location>
</feature>
<dbReference type="HAMAP" id="MF_00462">
    <property type="entry name" value="RsxD_RnfD"/>
    <property type="match status" value="1"/>
</dbReference>
<feature type="transmembrane region" description="Helical" evidence="10">
    <location>
        <begin position="255"/>
        <end position="275"/>
    </location>
</feature>
<keyword evidence="6 10" id="KW-1278">Translocase</keyword>
<keyword evidence="4 10" id="KW-0288">FMN</keyword>
<dbReference type="Pfam" id="PF03116">
    <property type="entry name" value="NQR2_RnfD_RnfE"/>
    <property type="match status" value="1"/>
</dbReference>
<evidence type="ECO:0000256" key="8">
    <source>
        <dbReference type="ARBA" id="ARBA00022989"/>
    </source>
</evidence>
<dbReference type="RefSeq" id="WP_126462055.1">
    <property type="nucleotide sequence ID" value="NZ_AP018721.1"/>
</dbReference>
<proteinExistence type="inferred from homology"/>
<feature type="transmembrane region" description="Helical" evidence="10">
    <location>
        <begin position="231"/>
        <end position="249"/>
    </location>
</feature>
<comment type="cofactor">
    <cofactor evidence="10">
        <name>FMN</name>
        <dbReference type="ChEBI" id="CHEBI:58210"/>
    </cofactor>
</comment>
<feature type="transmembrane region" description="Helical" evidence="10">
    <location>
        <begin position="41"/>
        <end position="61"/>
    </location>
</feature>
<evidence type="ECO:0000256" key="1">
    <source>
        <dbReference type="ARBA" id="ARBA00022448"/>
    </source>
</evidence>
<evidence type="ECO:0000313" key="11">
    <source>
        <dbReference type="EMBL" id="TCS72975.1"/>
    </source>
</evidence>
<dbReference type="GO" id="GO:0005886">
    <property type="term" value="C:plasma membrane"/>
    <property type="evidence" value="ECO:0007669"/>
    <property type="project" value="UniProtKB-SubCell"/>
</dbReference>
<evidence type="ECO:0000256" key="4">
    <source>
        <dbReference type="ARBA" id="ARBA00022643"/>
    </source>
</evidence>
<feature type="modified residue" description="FMN phosphoryl threonine" evidence="10">
    <location>
        <position position="175"/>
    </location>
</feature>
<sequence>MTGSPYITQPRRETPRVMQLVLLALLPGITAHWWLFGPGILVSLLLCSLFAIGFESLALLMRNRPIGFYLRDNTALVTAWLLALSMPTLAPWWLYLVGIFFAIIVAKHFYGGMGQNLFNPAMVGFAVLILSFPVQMTQWPAPAALAAHVPSLVEAFDLVFAGQGALSVDAYTSATPLDSLKTQLRAGTAFDDIAGQAIFGHIGGTGGEIVALMFLAGGLLLLALRLITWHIPLAFLAAIALTAGVIQLIEPGEQAGILFHLATGGAMLGAFFIATDPITAASTPRGKLLYAAGAGFLTVIIRVYGNFPDGVAFAVLLMNIAAPLIDLYTQPRVFGQTGRKDKQP</sequence>
<feature type="transmembrane region" description="Helical" evidence="10">
    <location>
        <begin position="287"/>
        <end position="305"/>
    </location>
</feature>
<dbReference type="OrthoDB" id="9776359at2"/>
<keyword evidence="5 10" id="KW-0812">Transmembrane</keyword>
<keyword evidence="12" id="KW-1185">Reference proteome</keyword>
<keyword evidence="1 10" id="KW-0813">Transport</keyword>
<dbReference type="EMBL" id="SLZY01000003">
    <property type="protein sequence ID" value="TCS72975.1"/>
    <property type="molecule type" value="Genomic_DNA"/>
</dbReference>
<evidence type="ECO:0000256" key="10">
    <source>
        <dbReference type="HAMAP-Rule" id="MF_00462"/>
    </source>
</evidence>
<accession>A0A4R3JXC7</accession>
<dbReference type="InterPro" id="IPR011303">
    <property type="entry name" value="RnfD_bac"/>
</dbReference>
<dbReference type="InterPro" id="IPR004338">
    <property type="entry name" value="NqrB/RnfD"/>
</dbReference>
<keyword evidence="7 10" id="KW-0249">Electron transport</keyword>
<dbReference type="GO" id="GO:0055085">
    <property type="term" value="P:transmembrane transport"/>
    <property type="evidence" value="ECO:0007669"/>
    <property type="project" value="InterPro"/>
</dbReference>
<feature type="transmembrane region" description="Helical" evidence="10">
    <location>
        <begin position="17"/>
        <end position="35"/>
    </location>
</feature>
<evidence type="ECO:0000256" key="9">
    <source>
        <dbReference type="ARBA" id="ARBA00023136"/>
    </source>
</evidence>
<comment type="subunit">
    <text evidence="10">The complex is composed of six subunits: RnfA, RnfB, RnfC, RnfD, RnfE and RnfG.</text>
</comment>
<dbReference type="Proteomes" id="UP000295135">
    <property type="component" value="Unassembled WGS sequence"/>
</dbReference>
<dbReference type="NCBIfam" id="TIGR01946">
    <property type="entry name" value="rnfD"/>
    <property type="match status" value="1"/>
</dbReference>
<keyword evidence="3 10" id="KW-0285">Flavoprotein</keyword>
<dbReference type="PANTHER" id="PTHR30578">
    <property type="entry name" value="ELECTRON TRANSPORT COMPLEX PROTEIN RNFD"/>
    <property type="match status" value="1"/>
</dbReference>
<feature type="transmembrane region" description="Helical" evidence="10">
    <location>
        <begin position="198"/>
        <end position="224"/>
    </location>
</feature>
<feature type="transmembrane region" description="Helical" evidence="10">
    <location>
        <begin position="117"/>
        <end position="136"/>
    </location>
</feature>
<dbReference type="PANTHER" id="PTHR30578:SF0">
    <property type="entry name" value="ION-TRANSLOCATING OXIDOREDUCTASE COMPLEX SUBUNIT D"/>
    <property type="match status" value="1"/>
</dbReference>
<evidence type="ECO:0000256" key="6">
    <source>
        <dbReference type="ARBA" id="ARBA00022967"/>
    </source>
</evidence>
<keyword evidence="2 10" id="KW-0597">Phosphoprotein</keyword>
<evidence type="ECO:0000256" key="5">
    <source>
        <dbReference type="ARBA" id="ARBA00022692"/>
    </source>
</evidence>
<comment type="subcellular location">
    <subcellularLocation>
        <location evidence="10">Cell inner membrane</location>
        <topology evidence="10">Multi-pass membrane protein</topology>
    </subcellularLocation>
</comment>
<evidence type="ECO:0000256" key="2">
    <source>
        <dbReference type="ARBA" id="ARBA00022553"/>
    </source>
</evidence>
<protein>
    <recommendedName>
        <fullName evidence="10">Ion-translocating oxidoreductase complex subunit D</fullName>
        <ecNumber evidence="10">7.-.-.-</ecNumber>
    </recommendedName>
    <alternativeName>
        <fullName evidence="10">Rnf electron transport complex subunit D</fullName>
    </alternativeName>
</protein>
<keyword evidence="9 10" id="KW-0472">Membrane</keyword>
<comment type="similarity">
    <text evidence="10">Belongs to the NqrB/RnfD family.</text>
</comment>
<dbReference type="AlphaFoldDB" id="A0A4R3JXC7"/>
<evidence type="ECO:0000256" key="3">
    <source>
        <dbReference type="ARBA" id="ARBA00022630"/>
    </source>
</evidence>
<feature type="transmembrane region" description="Helical" evidence="10">
    <location>
        <begin position="92"/>
        <end position="110"/>
    </location>
</feature>
<keyword evidence="10" id="KW-1003">Cell membrane</keyword>
<reference evidence="11 12" key="1">
    <citation type="submission" date="2019-03" db="EMBL/GenBank/DDBJ databases">
        <title>Genomic Encyclopedia of Type Strains, Phase IV (KMG-IV): sequencing the most valuable type-strain genomes for metagenomic binning, comparative biology and taxonomic classification.</title>
        <authorList>
            <person name="Goeker M."/>
        </authorList>
    </citation>
    <scope>NUCLEOTIDE SEQUENCE [LARGE SCALE GENOMIC DNA]</scope>
    <source>
        <strain evidence="11 12">DSM 103923</strain>
    </source>
</reference>
<evidence type="ECO:0000256" key="7">
    <source>
        <dbReference type="ARBA" id="ARBA00022982"/>
    </source>
</evidence>
<evidence type="ECO:0000313" key="12">
    <source>
        <dbReference type="Proteomes" id="UP000295135"/>
    </source>
</evidence>
<gene>
    <name evidence="10" type="primary">rnfD</name>
    <name evidence="11" type="ORF">EDC61_10397</name>
</gene>
<feature type="transmembrane region" description="Helical" evidence="10">
    <location>
        <begin position="311"/>
        <end position="329"/>
    </location>
</feature>
<organism evidence="11 12">
    <name type="scientific">Sulfuritortus calidifontis</name>
    <dbReference type="NCBI Taxonomy" id="1914471"/>
    <lineage>
        <taxon>Bacteria</taxon>
        <taxon>Pseudomonadati</taxon>
        <taxon>Pseudomonadota</taxon>
        <taxon>Betaproteobacteria</taxon>
        <taxon>Nitrosomonadales</taxon>
        <taxon>Thiobacillaceae</taxon>
        <taxon>Sulfuritortus</taxon>
    </lineage>
</organism>
<comment type="function">
    <text evidence="10">Part of a membrane-bound complex that couples electron transfer with translocation of ions across the membrane.</text>
</comment>
<dbReference type="EC" id="7.-.-.-" evidence="10"/>
<keyword evidence="8 10" id="KW-1133">Transmembrane helix</keyword>
<dbReference type="GO" id="GO:0022900">
    <property type="term" value="P:electron transport chain"/>
    <property type="evidence" value="ECO:0007669"/>
    <property type="project" value="UniProtKB-UniRule"/>
</dbReference>
<name>A0A4R3JXC7_9PROT</name>
<comment type="caution">
    <text evidence="11">The sequence shown here is derived from an EMBL/GenBank/DDBJ whole genome shotgun (WGS) entry which is preliminary data.</text>
</comment>